<comment type="caution">
    <text evidence="1">The sequence shown here is derived from an EMBL/GenBank/DDBJ whole genome shotgun (WGS) entry which is preliminary data.</text>
</comment>
<reference evidence="1" key="1">
    <citation type="submission" date="2022-04" db="EMBL/GenBank/DDBJ databases">
        <title>Genome of the entomopathogenic fungus Entomophthora muscae.</title>
        <authorList>
            <person name="Elya C."/>
            <person name="Lovett B.R."/>
            <person name="Lee E."/>
            <person name="Macias A.M."/>
            <person name="Hajek A.E."/>
            <person name="De Bivort B.L."/>
            <person name="Kasson M.T."/>
            <person name="De Fine Licht H.H."/>
            <person name="Stajich J.E."/>
        </authorList>
    </citation>
    <scope>NUCLEOTIDE SEQUENCE</scope>
    <source>
        <strain evidence="1">Berkeley</strain>
    </source>
</reference>
<protein>
    <submittedName>
        <fullName evidence="1">Uncharacterized protein</fullName>
    </submittedName>
</protein>
<sequence length="223" mass="25240">MEMIGAFSSSQVNLSMLTLDPSTAWTGAPQKDFPEYHKTLQARVTFDPLRSKRQTRGYNSMMISSIEPVWLEPKLVSGFLYVENKLGPCNVSLELEVYNSTLVSEKHKLELAHIAKKLLPNTSDLSKAKLPSNLFLDLQGPAKVYLWARVMAWKITGQTSNRRKVHRKFINKVTSFNAIIPSILPSRYLDAVVGAIHICASRHIHLPLGKLEELQRYYCSQTP</sequence>
<dbReference type="EMBL" id="QTSX02005026">
    <property type="protein sequence ID" value="KAJ9062073.1"/>
    <property type="molecule type" value="Genomic_DNA"/>
</dbReference>
<evidence type="ECO:0000313" key="2">
    <source>
        <dbReference type="Proteomes" id="UP001165960"/>
    </source>
</evidence>
<dbReference type="Proteomes" id="UP001165960">
    <property type="component" value="Unassembled WGS sequence"/>
</dbReference>
<accession>A0ACC2SI62</accession>
<proteinExistence type="predicted"/>
<organism evidence="1 2">
    <name type="scientific">Entomophthora muscae</name>
    <dbReference type="NCBI Taxonomy" id="34485"/>
    <lineage>
        <taxon>Eukaryota</taxon>
        <taxon>Fungi</taxon>
        <taxon>Fungi incertae sedis</taxon>
        <taxon>Zoopagomycota</taxon>
        <taxon>Entomophthoromycotina</taxon>
        <taxon>Entomophthoromycetes</taxon>
        <taxon>Entomophthorales</taxon>
        <taxon>Entomophthoraceae</taxon>
        <taxon>Entomophthora</taxon>
    </lineage>
</organism>
<gene>
    <name evidence="1" type="ORF">DSO57_1014497</name>
</gene>
<keyword evidence="2" id="KW-1185">Reference proteome</keyword>
<name>A0ACC2SI62_9FUNG</name>
<evidence type="ECO:0000313" key="1">
    <source>
        <dbReference type="EMBL" id="KAJ9062073.1"/>
    </source>
</evidence>